<keyword evidence="2" id="KW-1185">Reference proteome</keyword>
<evidence type="ECO:0008006" key="3">
    <source>
        <dbReference type="Google" id="ProtNLM"/>
    </source>
</evidence>
<proteinExistence type="predicted"/>
<name>A0A8J3V9Y0_9ACTN</name>
<organism evidence="1 2">
    <name type="scientific">Planotetraspora thailandica</name>
    <dbReference type="NCBI Taxonomy" id="487172"/>
    <lineage>
        <taxon>Bacteria</taxon>
        <taxon>Bacillati</taxon>
        <taxon>Actinomycetota</taxon>
        <taxon>Actinomycetes</taxon>
        <taxon>Streptosporangiales</taxon>
        <taxon>Streptosporangiaceae</taxon>
        <taxon>Planotetraspora</taxon>
    </lineage>
</organism>
<dbReference type="AlphaFoldDB" id="A0A8J3V9Y0"/>
<dbReference type="Proteomes" id="UP000605992">
    <property type="component" value="Unassembled WGS sequence"/>
</dbReference>
<accession>A0A8J3V9Y0</accession>
<gene>
    <name evidence="1" type="ORF">Pth03_11740</name>
</gene>
<evidence type="ECO:0000313" key="1">
    <source>
        <dbReference type="EMBL" id="GII52785.1"/>
    </source>
</evidence>
<evidence type="ECO:0000313" key="2">
    <source>
        <dbReference type="Proteomes" id="UP000605992"/>
    </source>
</evidence>
<comment type="caution">
    <text evidence="1">The sequence shown here is derived from an EMBL/GenBank/DDBJ whole genome shotgun (WGS) entry which is preliminary data.</text>
</comment>
<sequence length="260" mass="28454">MSTYTASDDGDDPPINPYVALPKLDELPFQSLSPKNFERLVRSIAREVDKLRGAQLYGISGQRQDGLDVIGESAGAWHGYQAKKVGKFQKKDLIKALDTFIDGSRPFGVKRLVIVTACSIGTQVQKELAAYQKQNPDLVLELWDAERLNETLRGYPQIVARFFGDCVAKRFCDLGTWDPAIAQPCSCTAPEARSASRADATGGCVRRLVLVLRHWEKLHEQQGGTTPHAMLLTAALVRLGMCGCERPPSPIGTGAEAVDQ</sequence>
<dbReference type="EMBL" id="BOOR01000007">
    <property type="protein sequence ID" value="GII52785.1"/>
    <property type="molecule type" value="Genomic_DNA"/>
</dbReference>
<protein>
    <recommendedName>
        <fullName evidence="3">Restriction endonuclease type IV Mrr domain-containing protein</fullName>
    </recommendedName>
</protein>
<reference evidence="1" key="1">
    <citation type="submission" date="2021-01" db="EMBL/GenBank/DDBJ databases">
        <title>Whole genome shotgun sequence of Planotetraspora thailandica NBRC 104271.</title>
        <authorList>
            <person name="Komaki H."/>
            <person name="Tamura T."/>
        </authorList>
    </citation>
    <scope>NUCLEOTIDE SEQUENCE</scope>
    <source>
        <strain evidence="1">NBRC 104271</strain>
    </source>
</reference>
<dbReference type="RefSeq" id="WP_203943075.1">
    <property type="nucleotide sequence ID" value="NZ_BOOR01000007.1"/>
</dbReference>